<organism evidence="7 8">
    <name type="scientific">Diacronema lutheri</name>
    <name type="common">Unicellular marine alga</name>
    <name type="synonym">Monochrysis lutheri</name>
    <dbReference type="NCBI Taxonomy" id="2081491"/>
    <lineage>
        <taxon>Eukaryota</taxon>
        <taxon>Haptista</taxon>
        <taxon>Haptophyta</taxon>
        <taxon>Pavlovophyceae</taxon>
        <taxon>Pavlovales</taxon>
        <taxon>Pavlovaceae</taxon>
        <taxon>Diacronema</taxon>
    </lineage>
</organism>
<dbReference type="AlphaFoldDB" id="A0A8J6C7I4"/>
<protein>
    <recommendedName>
        <fullName evidence="4">Kinesin-like protein</fullName>
    </recommendedName>
</protein>
<dbReference type="GO" id="GO:0003777">
    <property type="term" value="F:microtubule motor activity"/>
    <property type="evidence" value="ECO:0007669"/>
    <property type="project" value="InterPro"/>
</dbReference>
<dbReference type="GO" id="GO:0051231">
    <property type="term" value="P:spindle elongation"/>
    <property type="evidence" value="ECO:0007669"/>
    <property type="project" value="TreeGrafter"/>
</dbReference>
<dbReference type="PANTHER" id="PTHR47969:SF29">
    <property type="entry name" value="KINESIN-LIKE PROTEIN"/>
    <property type="match status" value="1"/>
</dbReference>
<dbReference type="GO" id="GO:0005874">
    <property type="term" value="C:microtubule"/>
    <property type="evidence" value="ECO:0007669"/>
    <property type="project" value="UniProtKB-KW"/>
</dbReference>
<dbReference type="Pfam" id="PF13374">
    <property type="entry name" value="TPR_10"/>
    <property type="match status" value="1"/>
</dbReference>
<feature type="domain" description="Kinesin motor" evidence="6">
    <location>
        <begin position="22"/>
        <end position="351"/>
    </location>
</feature>
<dbReference type="InterPro" id="IPR011990">
    <property type="entry name" value="TPR-like_helical_dom_sf"/>
</dbReference>
<dbReference type="InterPro" id="IPR036961">
    <property type="entry name" value="Kinesin_motor_dom_sf"/>
</dbReference>
<dbReference type="CDD" id="cd00106">
    <property type="entry name" value="KISc"/>
    <property type="match status" value="1"/>
</dbReference>
<dbReference type="PANTHER" id="PTHR47969">
    <property type="entry name" value="CHROMOSOME-ASSOCIATED KINESIN KIF4A-RELATED"/>
    <property type="match status" value="1"/>
</dbReference>
<dbReference type="Gene3D" id="3.40.850.10">
    <property type="entry name" value="Kinesin motor domain"/>
    <property type="match status" value="1"/>
</dbReference>
<dbReference type="SUPFAM" id="SSF52540">
    <property type="entry name" value="P-loop containing nucleoside triphosphate hydrolases"/>
    <property type="match status" value="1"/>
</dbReference>
<comment type="similarity">
    <text evidence="3 4">Belongs to the TRAFAC class myosin-kinesin ATPase superfamily. Kinesin family.</text>
</comment>
<proteinExistence type="inferred from homology"/>
<dbReference type="Proteomes" id="UP000751190">
    <property type="component" value="Unassembled WGS sequence"/>
</dbReference>
<dbReference type="InterPro" id="IPR019821">
    <property type="entry name" value="Kinesin_motor_CS"/>
</dbReference>
<dbReference type="SMART" id="SM00129">
    <property type="entry name" value="KISc"/>
    <property type="match status" value="1"/>
</dbReference>
<evidence type="ECO:0000256" key="5">
    <source>
        <dbReference type="SAM" id="Coils"/>
    </source>
</evidence>
<dbReference type="InterPro" id="IPR019734">
    <property type="entry name" value="TPR_rpt"/>
</dbReference>
<dbReference type="Gene3D" id="1.25.40.10">
    <property type="entry name" value="Tetratricopeptide repeat domain"/>
    <property type="match status" value="1"/>
</dbReference>
<evidence type="ECO:0000256" key="3">
    <source>
        <dbReference type="PROSITE-ProRule" id="PRU00283"/>
    </source>
</evidence>
<name>A0A8J6C7I4_DIALT</name>
<keyword evidence="2 3" id="KW-0067">ATP-binding</keyword>
<evidence type="ECO:0000256" key="2">
    <source>
        <dbReference type="ARBA" id="ARBA00022840"/>
    </source>
</evidence>
<dbReference type="EMBL" id="JAGTXO010000012">
    <property type="protein sequence ID" value="KAG8464527.1"/>
    <property type="molecule type" value="Genomic_DNA"/>
</dbReference>
<keyword evidence="8" id="KW-1185">Reference proteome</keyword>
<keyword evidence="3 4" id="KW-0505">Motor protein</keyword>
<dbReference type="SUPFAM" id="SSF48452">
    <property type="entry name" value="TPR-like"/>
    <property type="match status" value="1"/>
</dbReference>
<gene>
    <name evidence="7" type="ORF">KFE25_009895</name>
</gene>
<evidence type="ECO:0000256" key="1">
    <source>
        <dbReference type="ARBA" id="ARBA00022741"/>
    </source>
</evidence>
<accession>A0A8J6C7I4</accession>
<keyword evidence="5" id="KW-0175">Coiled coil</keyword>
<dbReference type="Pfam" id="PF00225">
    <property type="entry name" value="Kinesin"/>
    <property type="match status" value="1"/>
</dbReference>
<feature type="binding site" evidence="3">
    <location>
        <begin position="108"/>
        <end position="115"/>
    </location>
    <ligand>
        <name>ATP</name>
        <dbReference type="ChEBI" id="CHEBI:30616"/>
    </ligand>
</feature>
<feature type="coiled-coil region" evidence="5">
    <location>
        <begin position="441"/>
        <end position="468"/>
    </location>
</feature>
<dbReference type="OrthoDB" id="3176171at2759"/>
<dbReference type="PRINTS" id="PR00380">
    <property type="entry name" value="KINESINHEAVY"/>
</dbReference>
<dbReference type="PROSITE" id="PS00411">
    <property type="entry name" value="KINESIN_MOTOR_1"/>
    <property type="match status" value="1"/>
</dbReference>
<keyword evidence="4" id="KW-0493">Microtubule</keyword>
<dbReference type="GO" id="GO:0008017">
    <property type="term" value="F:microtubule binding"/>
    <property type="evidence" value="ECO:0007669"/>
    <property type="project" value="InterPro"/>
</dbReference>
<dbReference type="InterPro" id="IPR027640">
    <property type="entry name" value="Kinesin-like_fam"/>
</dbReference>
<dbReference type="SMART" id="SM00028">
    <property type="entry name" value="TPR"/>
    <property type="match status" value="3"/>
</dbReference>
<dbReference type="InterPro" id="IPR027417">
    <property type="entry name" value="P-loop_NTPase"/>
</dbReference>
<dbReference type="GO" id="GO:0005524">
    <property type="term" value="F:ATP binding"/>
    <property type="evidence" value="ECO:0007669"/>
    <property type="project" value="UniProtKB-UniRule"/>
</dbReference>
<evidence type="ECO:0000256" key="4">
    <source>
        <dbReference type="RuleBase" id="RU000394"/>
    </source>
</evidence>
<dbReference type="GO" id="GO:0007052">
    <property type="term" value="P:mitotic spindle organization"/>
    <property type="evidence" value="ECO:0007669"/>
    <property type="project" value="TreeGrafter"/>
</dbReference>
<sequence length="612" mass="66874">MSKPAKSARGDGKAAAGGVMNRVKVTVRLRPLSVKGESADNANCVQYDVNQKLLWVVPKDVTDKKNRRQFDFDGLVGPDSTQEDAFKAVLPTIEAVFDGVNGCVMCYGQTGSGKTYTLSMLSPNKPEGEGVMPRAFKHIFQHIAADNGTHEWKLSVQYVQIYMEHLLDLLNPNNEPALREESGTGVVYLQNAESVPVVSADDCLAAMVRGMSNRATSKTLMNAESSRSHAMYMLTVVRSGGPSCVVSTSSLFLVDLAGSERVKKSGVENTGMDEAISINVSLTALGRCIYAMADKRGKIKPPFRESKLTRLLQTALSGGGRTSLIVCCAQGDSDVQETNSSLEFAQQAMRVQVKEVRREQMDMNALTVHLQNTVDAFEDRTHAMHVDVWARVQGDVLSMQGALDESRELGAKLYNLNLLVKELERELPAAGTNGPVEHASVSDAKARLAQMRAQLKEALKERDEVTVMLPEIAAEYRELGGHAWHNGDTAKAQAFYEKALAAYLKCLGKDHPEVACSMGDLANVYCDLGRFDDALEMYQHAHRIHGSSYGPEHVDTAGDLASLGLVYSVQGKHKEALPLLKSAYAILSKSLEQDHPNVVQVRQFIEKSESLL</sequence>
<evidence type="ECO:0000313" key="7">
    <source>
        <dbReference type="EMBL" id="KAG8464527.1"/>
    </source>
</evidence>
<keyword evidence="1 3" id="KW-0547">Nucleotide-binding</keyword>
<dbReference type="InterPro" id="IPR001752">
    <property type="entry name" value="Kinesin_motor_dom"/>
</dbReference>
<dbReference type="GO" id="GO:0005875">
    <property type="term" value="C:microtubule associated complex"/>
    <property type="evidence" value="ECO:0007669"/>
    <property type="project" value="TreeGrafter"/>
</dbReference>
<comment type="caution">
    <text evidence="7">The sequence shown here is derived from an EMBL/GenBank/DDBJ whole genome shotgun (WGS) entry which is preliminary data.</text>
</comment>
<dbReference type="PROSITE" id="PS50067">
    <property type="entry name" value="KINESIN_MOTOR_2"/>
    <property type="match status" value="1"/>
</dbReference>
<evidence type="ECO:0000313" key="8">
    <source>
        <dbReference type="Proteomes" id="UP000751190"/>
    </source>
</evidence>
<reference evidence="7" key="1">
    <citation type="submission" date="2021-05" db="EMBL/GenBank/DDBJ databases">
        <title>The genome of the haptophyte Pavlova lutheri (Diacronema luteri, Pavlovales) - a model for lipid biosynthesis in eukaryotic algae.</title>
        <authorList>
            <person name="Hulatt C.J."/>
            <person name="Posewitz M.C."/>
        </authorList>
    </citation>
    <scope>NUCLEOTIDE SEQUENCE</scope>
    <source>
        <strain evidence="7">NIVA-4/92</strain>
    </source>
</reference>
<dbReference type="GO" id="GO:0007018">
    <property type="term" value="P:microtubule-based movement"/>
    <property type="evidence" value="ECO:0007669"/>
    <property type="project" value="InterPro"/>
</dbReference>
<dbReference type="Pfam" id="PF13424">
    <property type="entry name" value="TPR_12"/>
    <property type="match status" value="1"/>
</dbReference>
<evidence type="ECO:0000259" key="6">
    <source>
        <dbReference type="PROSITE" id="PS50067"/>
    </source>
</evidence>